<dbReference type="Gene3D" id="3.40.50.360">
    <property type="match status" value="1"/>
</dbReference>
<keyword evidence="5" id="KW-1185">Reference proteome</keyword>
<dbReference type="InterPro" id="IPR003680">
    <property type="entry name" value="Flavodoxin_fold"/>
</dbReference>
<dbReference type="PANTHER" id="PTHR10204:SF34">
    <property type="entry name" value="NAD(P)H DEHYDROGENASE [QUINONE] 1 ISOFORM 1"/>
    <property type="match status" value="1"/>
</dbReference>
<keyword evidence="2" id="KW-0560">Oxidoreductase</keyword>
<evidence type="ECO:0000256" key="1">
    <source>
        <dbReference type="ARBA" id="ARBA00006252"/>
    </source>
</evidence>
<organism evidence="4 5">
    <name type="scientific">Amycolatopsis thailandensis</name>
    <dbReference type="NCBI Taxonomy" id="589330"/>
    <lineage>
        <taxon>Bacteria</taxon>
        <taxon>Bacillati</taxon>
        <taxon>Actinomycetota</taxon>
        <taxon>Actinomycetes</taxon>
        <taxon>Pseudonocardiales</taxon>
        <taxon>Pseudonocardiaceae</taxon>
        <taxon>Amycolatopsis</taxon>
    </lineage>
</organism>
<comment type="caution">
    <text evidence="4">The sequence shown here is derived from an EMBL/GenBank/DDBJ whole genome shotgun (WGS) entry which is preliminary data.</text>
</comment>
<name>A0A229SA52_9PSEU</name>
<dbReference type="Proteomes" id="UP000215223">
    <property type="component" value="Unassembled WGS sequence"/>
</dbReference>
<dbReference type="OrthoDB" id="9798454at2"/>
<dbReference type="GO" id="GO:0003955">
    <property type="term" value="F:NAD(P)H dehydrogenase (quinone) activity"/>
    <property type="evidence" value="ECO:0007669"/>
    <property type="project" value="TreeGrafter"/>
</dbReference>
<dbReference type="AlphaFoldDB" id="A0A229SA52"/>
<dbReference type="SUPFAM" id="SSF52218">
    <property type="entry name" value="Flavoproteins"/>
    <property type="match status" value="1"/>
</dbReference>
<evidence type="ECO:0000256" key="2">
    <source>
        <dbReference type="ARBA" id="ARBA00023002"/>
    </source>
</evidence>
<protein>
    <submittedName>
        <fullName evidence="4">NADPH:quinone reductase</fullName>
    </submittedName>
</protein>
<evidence type="ECO:0000259" key="3">
    <source>
        <dbReference type="Pfam" id="PF02525"/>
    </source>
</evidence>
<dbReference type="InterPro" id="IPR029039">
    <property type="entry name" value="Flavoprotein-like_sf"/>
</dbReference>
<dbReference type="GO" id="GO:0005829">
    <property type="term" value="C:cytosol"/>
    <property type="evidence" value="ECO:0007669"/>
    <property type="project" value="TreeGrafter"/>
</dbReference>
<accession>A0A229SA52</accession>
<dbReference type="EMBL" id="NMQT01000060">
    <property type="protein sequence ID" value="OXM55464.1"/>
    <property type="molecule type" value="Genomic_DNA"/>
</dbReference>
<sequence>MNVLWIFAHPEPRSLGGSLRDEGVRTLRAQGADVRESDLYAMKWNPVVDADDFGSAAGSDRLFVGSTSKSALQTGELSADIRAEHEKLAWADTVIVQFPLWWYGMPAILKGWFDRVFVKGLGYGIQRPDGRTARYGEGTMNGKRAMVVLTTGSPEAAVGPRGVNGEINEILFPLQHGALWYTGMSVLPPLTICGADRFSPEQYDAAAEALRERLRTLSTQDPIPFRHQNGGDYDDSLVLRDELAPGRSGIGVHLAG</sequence>
<dbReference type="RefSeq" id="WP_093934896.1">
    <property type="nucleotide sequence ID" value="NZ_JBHUSO010000166.1"/>
</dbReference>
<dbReference type="InterPro" id="IPR051545">
    <property type="entry name" value="NAD(P)H_dehydrogenase_qn"/>
</dbReference>
<dbReference type="PANTHER" id="PTHR10204">
    <property type="entry name" value="NAD P H OXIDOREDUCTASE-RELATED"/>
    <property type="match status" value="1"/>
</dbReference>
<proteinExistence type="inferred from homology"/>
<evidence type="ECO:0000313" key="4">
    <source>
        <dbReference type="EMBL" id="OXM55464.1"/>
    </source>
</evidence>
<feature type="domain" description="Flavodoxin-like fold" evidence="3">
    <location>
        <begin position="1"/>
        <end position="213"/>
    </location>
</feature>
<dbReference type="Pfam" id="PF02525">
    <property type="entry name" value="Flavodoxin_2"/>
    <property type="match status" value="1"/>
</dbReference>
<reference evidence="4 5" key="1">
    <citation type="submission" date="2017-07" db="EMBL/GenBank/DDBJ databases">
        <title>Amycolatopsis thailandensis Genome sequencing and assembly.</title>
        <authorList>
            <person name="Kaur N."/>
            <person name="Mayilraj S."/>
        </authorList>
    </citation>
    <scope>NUCLEOTIDE SEQUENCE [LARGE SCALE GENOMIC DNA]</scope>
    <source>
        <strain evidence="4 5">JCM 16380</strain>
    </source>
</reference>
<comment type="similarity">
    <text evidence="1">Belongs to the NAD(P)H dehydrogenase (quinone) family.</text>
</comment>
<gene>
    <name evidence="4" type="ORF">CFP71_17345</name>
</gene>
<evidence type="ECO:0000313" key="5">
    <source>
        <dbReference type="Proteomes" id="UP000215223"/>
    </source>
</evidence>